<keyword evidence="3" id="KW-0378">Hydrolase</keyword>
<gene>
    <name evidence="3" type="ORF">FHR82_004996</name>
</gene>
<dbReference type="GO" id="GO:0015996">
    <property type="term" value="P:chlorophyll catabolic process"/>
    <property type="evidence" value="ECO:0007669"/>
    <property type="project" value="TreeGrafter"/>
</dbReference>
<keyword evidence="4" id="KW-1185">Reference proteome</keyword>
<reference evidence="3 4" key="1">
    <citation type="submission" date="2020-08" db="EMBL/GenBank/DDBJ databases">
        <title>Genomic Encyclopedia of Type Strains, Phase III (KMG-III): the genomes of soil and plant-associated and newly described type strains.</title>
        <authorList>
            <person name="Whitman W."/>
        </authorList>
    </citation>
    <scope>NUCLEOTIDE SEQUENCE [LARGE SCALE GENOMIC DNA]</scope>
    <source>
        <strain evidence="3 4">CECT 8960</strain>
    </source>
</reference>
<dbReference type="AlphaFoldDB" id="A0A7W7VFV9"/>
<keyword evidence="1" id="KW-0732">Signal</keyword>
<dbReference type="InterPro" id="IPR041127">
    <property type="entry name" value="PET_hydrolase/cutinase-like"/>
</dbReference>
<dbReference type="Gene3D" id="3.40.50.1820">
    <property type="entry name" value="alpha/beta hydrolase"/>
    <property type="match status" value="1"/>
</dbReference>
<dbReference type="EMBL" id="JACHJQ010000005">
    <property type="protein sequence ID" value="MBB4908743.1"/>
    <property type="molecule type" value="Genomic_DNA"/>
</dbReference>
<proteinExistence type="predicted"/>
<dbReference type="PANTHER" id="PTHR33428:SF14">
    <property type="entry name" value="CARBOXYLESTERASE TYPE B DOMAIN-CONTAINING PROTEIN"/>
    <property type="match status" value="1"/>
</dbReference>
<feature type="domain" description="PET hydrolase/cutinase-like" evidence="2">
    <location>
        <begin position="108"/>
        <end position="217"/>
    </location>
</feature>
<dbReference type="RefSeq" id="WP_184812856.1">
    <property type="nucleotide sequence ID" value="NZ_JACHJQ010000005.1"/>
</dbReference>
<dbReference type="PANTHER" id="PTHR33428">
    <property type="entry name" value="CHLOROPHYLLASE-2, CHLOROPLASTIC"/>
    <property type="match status" value="1"/>
</dbReference>
<evidence type="ECO:0000313" key="4">
    <source>
        <dbReference type="Proteomes" id="UP000520767"/>
    </source>
</evidence>
<evidence type="ECO:0000256" key="1">
    <source>
        <dbReference type="SAM" id="SignalP"/>
    </source>
</evidence>
<accession>A0A7W7VFV9</accession>
<feature type="signal peptide" evidence="1">
    <location>
        <begin position="1"/>
        <end position="20"/>
    </location>
</feature>
<dbReference type="InterPro" id="IPR029058">
    <property type="entry name" value="AB_hydrolase_fold"/>
</dbReference>
<evidence type="ECO:0000259" key="2">
    <source>
        <dbReference type="Pfam" id="PF12740"/>
    </source>
</evidence>
<dbReference type="GO" id="GO:0047746">
    <property type="term" value="F:chlorophyllase activity"/>
    <property type="evidence" value="ECO:0007669"/>
    <property type="project" value="TreeGrafter"/>
</dbReference>
<organism evidence="3 4">
    <name type="scientific">Actinophytocola algeriensis</name>
    <dbReference type="NCBI Taxonomy" id="1768010"/>
    <lineage>
        <taxon>Bacteria</taxon>
        <taxon>Bacillati</taxon>
        <taxon>Actinomycetota</taxon>
        <taxon>Actinomycetes</taxon>
        <taxon>Pseudonocardiales</taxon>
        <taxon>Pseudonocardiaceae</taxon>
    </lineage>
</organism>
<evidence type="ECO:0000313" key="3">
    <source>
        <dbReference type="EMBL" id="MBB4908743.1"/>
    </source>
</evidence>
<protein>
    <submittedName>
        <fullName evidence="3">Dienelactone hydrolase</fullName>
    </submittedName>
</protein>
<comment type="caution">
    <text evidence="3">The sequence shown here is derived from an EMBL/GenBank/DDBJ whole genome shotgun (WGS) entry which is preliminary data.</text>
</comment>
<name>A0A7W7VFV9_9PSEU</name>
<feature type="chain" id="PRO_5039312394" evidence="1">
    <location>
        <begin position="21"/>
        <end position="350"/>
    </location>
</feature>
<dbReference type="Pfam" id="PF12740">
    <property type="entry name" value="PETase"/>
    <property type="match status" value="1"/>
</dbReference>
<dbReference type="Proteomes" id="UP000520767">
    <property type="component" value="Unassembled WGS sequence"/>
</dbReference>
<dbReference type="SUPFAM" id="SSF53474">
    <property type="entry name" value="alpha/beta-Hydrolases"/>
    <property type="match status" value="1"/>
</dbReference>
<sequence length="350" mass="37928">MRRSGVLLAALVMVAGSIHAGPAGATSDGADHRRVSTVEYDLGDTAFTDPETGTVSEIRAVVHHPVRWRGQLPLIVAQHGSWYACTAPDAQEWPCDKGEPFPGYRGYDYLGSALAERGFVVVSISVDGINMTSFDYGDRARLLNEHLRLWGELARGAGSLARRLPGLVGRVDMARVGTMGHSRGGKGVMWQASDKHRSAWPAGVRVRAVLPLAPVKFDWPEGDNSDTLVTRVPVAVVTSGCDGAVHERGQEYLDDAEGTTREPAYSVSLTHGNHNFFNTRWTPPSPLGEDDSTCPREQISPRRQQNALVTYATAFYERHLKGNAAFDAVLTGDRPLPHVDSATRVVVPVG</sequence>